<sequence>MDVGKWAEWWHAYVALSLCLLEMVFHWAEPTDKEEEDEVPNDEMKLLIVQAWRMDTEGELLGILFGKVRDGHLEPITSKVLVFPSQLLDDLPLEILSRCDERSAPATLPRTLASQLLWSTCTELDGDNIYLPSSSDYLVIDVTDITLWDPIIRRAEVGAEEEVDEEKEEREDPNKEEESEASSDDPDYHESEEDGSEESGLDESGSCGERSKEEDEAAAKRGQERAEWKRPVQDSDVWLLQDDPAHRPEPPQEVSGEDGVATMEGSGSRRSRSRRRRRSPTSAQSPPPQRLTIRLCGDAVT</sequence>
<comment type="caution">
    <text evidence="3">The sequence shown here is derived from an EMBL/GenBank/DDBJ whole genome shotgun (WGS) entry which is preliminary data.</text>
</comment>
<organism evidence="3 4">
    <name type="scientific">Chara braunii</name>
    <name type="common">Braun's stonewort</name>
    <dbReference type="NCBI Taxonomy" id="69332"/>
    <lineage>
        <taxon>Eukaryota</taxon>
        <taxon>Viridiplantae</taxon>
        <taxon>Streptophyta</taxon>
        <taxon>Charophyceae</taxon>
        <taxon>Charales</taxon>
        <taxon>Characeae</taxon>
        <taxon>Chara</taxon>
    </lineage>
</organism>
<feature type="chain" id="PRO_5017449843" evidence="2">
    <location>
        <begin position="29"/>
        <end position="301"/>
    </location>
</feature>
<feature type="compositionally biased region" description="Basic residues" evidence="1">
    <location>
        <begin position="269"/>
        <end position="279"/>
    </location>
</feature>
<gene>
    <name evidence="3" type="ORF">CBR_g3326</name>
</gene>
<dbReference type="EMBL" id="BFEA01000105">
    <property type="protein sequence ID" value="GBG68786.1"/>
    <property type="molecule type" value="Genomic_DNA"/>
</dbReference>
<feature type="region of interest" description="Disordered" evidence="1">
    <location>
        <begin position="158"/>
        <end position="301"/>
    </location>
</feature>
<accession>A0A388KFK4</accession>
<dbReference type="Proteomes" id="UP000265515">
    <property type="component" value="Unassembled WGS sequence"/>
</dbReference>
<feature type="signal peptide" evidence="2">
    <location>
        <begin position="1"/>
        <end position="28"/>
    </location>
</feature>
<evidence type="ECO:0000256" key="2">
    <source>
        <dbReference type="SAM" id="SignalP"/>
    </source>
</evidence>
<dbReference type="AlphaFoldDB" id="A0A388KFK4"/>
<keyword evidence="2" id="KW-0732">Signal</keyword>
<evidence type="ECO:0000313" key="4">
    <source>
        <dbReference type="Proteomes" id="UP000265515"/>
    </source>
</evidence>
<name>A0A388KFK4_CHABU</name>
<feature type="compositionally biased region" description="Acidic residues" evidence="1">
    <location>
        <begin position="158"/>
        <end position="201"/>
    </location>
</feature>
<protein>
    <submittedName>
        <fullName evidence="3">Uncharacterized protein</fullName>
    </submittedName>
</protein>
<keyword evidence="4" id="KW-1185">Reference proteome</keyword>
<evidence type="ECO:0000256" key="1">
    <source>
        <dbReference type="SAM" id="MobiDB-lite"/>
    </source>
</evidence>
<reference evidence="3 4" key="1">
    <citation type="journal article" date="2018" name="Cell">
        <title>The Chara Genome: Secondary Complexity and Implications for Plant Terrestrialization.</title>
        <authorList>
            <person name="Nishiyama T."/>
            <person name="Sakayama H."/>
            <person name="Vries J.D."/>
            <person name="Buschmann H."/>
            <person name="Saint-Marcoux D."/>
            <person name="Ullrich K.K."/>
            <person name="Haas F.B."/>
            <person name="Vanderstraeten L."/>
            <person name="Becker D."/>
            <person name="Lang D."/>
            <person name="Vosolsobe S."/>
            <person name="Rombauts S."/>
            <person name="Wilhelmsson P.K.I."/>
            <person name="Janitza P."/>
            <person name="Kern R."/>
            <person name="Heyl A."/>
            <person name="Rumpler F."/>
            <person name="Villalobos L.I.A.C."/>
            <person name="Clay J.M."/>
            <person name="Skokan R."/>
            <person name="Toyoda A."/>
            <person name="Suzuki Y."/>
            <person name="Kagoshima H."/>
            <person name="Schijlen E."/>
            <person name="Tajeshwar N."/>
            <person name="Catarino B."/>
            <person name="Hetherington A.J."/>
            <person name="Saltykova A."/>
            <person name="Bonnot C."/>
            <person name="Breuninger H."/>
            <person name="Symeonidi A."/>
            <person name="Radhakrishnan G.V."/>
            <person name="Van Nieuwerburgh F."/>
            <person name="Deforce D."/>
            <person name="Chang C."/>
            <person name="Karol K.G."/>
            <person name="Hedrich R."/>
            <person name="Ulvskov P."/>
            <person name="Glockner G."/>
            <person name="Delwiche C.F."/>
            <person name="Petrasek J."/>
            <person name="Van de Peer Y."/>
            <person name="Friml J."/>
            <person name="Beilby M."/>
            <person name="Dolan L."/>
            <person name="Kohara Y."/>
            <person name="Sugano S."/>
            <person name="Fujiyama A."/>
            <person name="Delaux P.-M."/>
            <person name="Quint M."/>
            <person name="TheiBen G."/>
            <person name="Hagemann M."/>
            <person name="Harholt J."/>
            <person name="Dunand C."/>
            <person name="Zachgo S."/>
            <person name="Langdale J."/>
            <person name="Maumus F."/>
            <person name="Straeten D.V.D."/>
            <person name="Gould S.B."/>
            <person name="Rensing S.A."/>
        </authorList>
    </citation>
    <scope>NUCLEOTIDE SEQUENCE [LARGE SCALE GENOMIC DNA]</scope>
    <source>
        <strain evidence="3 4">S276</strain>
    </source>
</reference>
<feature type="compositionally biased region" description="Basic and acidic residues" evidence="1">
    <location>
        <begin position="209"/>
        <end position="233"/>
    </location>
</feature>
<dbReference type="Gramene" id="GBG68786">
    <property type="protein sequence ID" value="GBG68786"/>
    <property type="gene ID" value="CBR_g3326"/>
</dbReference>
<proteinExistence type="predicted"/>
<evidence type="ECO:0000313" key="3">
    <source>
        <dbReference type="EMBL" id="GBG68786.1"/>
    </source>
</evidence>